<dbReference type="AlphaFoldDB" id="R8AR39"/>
<dbReference type="HOGENOM" id="CLU_001650_10_0_6"/>
<organism evidence="2 3">
    <name type="scientific">Plesiomonas shigelloides 302-73</name>
    <dbReference type="NCBI Taxonomy" id="1315976"/>
    <lineage>
        <taxon>Bacteria</taxon>
        <taxon>Pseudomonadati</taxon>
        <taxon>Pseudomonadota</taxon>
        <taxon>Gammaproteobacteria</taxon>
        <taxon>Enterobacterales</taxon>
        <taxon>Enterobacteriaceae</taxon>
        <taxon>Plesiomonas</taxon>
    </lineage>
</organism>
<feature type="domain" description="Reverse transcriptase Ty1/copia-type" evidence="1">
    <location>
        <begin position="2"/>
        <end position="82"/>
    </location>
</feature>
<evidence type="ECO:0000259" key="1">
    <source>
        <dbReference type="Pfam" id="PF07727"/>
    </source>
</evidence>
<feature type="non-terminal residue" evidence="2">
    <location>
        <position position="163"/>
    </location>
</feature>
<dbReference type="RefSeq" id="WP_010863376.1">
    <property type="nucleotide sequence ID" value="NZ_AQQO01000060.1"/>
</dbReference>
<dbReference type="EMBL" id="AQQO01000060">
    <property type="protein sequence ID" value="EON88791.1"/>
    <property type="molecule type" value="Genomic_DNA"/>
</dbReference>
<gene>
    <name evidence="2" type="ORF">PLESHI_08769</name>
</gene>
<dbReference type="Pfam" id="PF07727">
    <property type="entry name" value="RVT_2"/>
    <property type="match status" value="1"/>
</dbReference>
<name>R8AR39_PLESH</name>
<dbReference type="InterPro" id="IPR013103">
    <property type="entry name" value="RVT_2"/>
</dbReference>
<comment type="caution">
    <text evidence="2">The sequence shown here is derived from an EMBL/GenBank/DDBJ whole genome shotgun (WGS) entry which is preliminary data.</text>
</comment>
<dbReference type="PANTHER" id="PTHR11439:SF470">
    <property type="entry name" value="CYSTEINE-RICH RLK (RECEPTOR-LIKE PROTEIN KINASE) 8"/>
    <property type="match status" value="1"/>
</dbReference>
<dbReference type="InterPro" id="IPR043502">
    <property type="entry name" value="DNA/RNA_pol_sf"/>
</dbReference>
<accession>R8AR39</accession>
<protein>
    <recommendedName>
        <fullName evidence="1">Reverse transcriptase Ty1/copia-type domain-containing protein</fullName>
    </recommendedName>
</protein>
<dbReference type="SUPFAM" id="SSF56672">
    <property type="entry name" value="DNA/RNA polymerases"/>
    <property type="match status" value="1"/>
</dbReference>
<evidence type="ECO:0000313" key="3">
    <source>
        <dbReference type="Proteomes" id="UP000014012"/>
    </source>
</evidence>
<evidence type="ECO:0000313" key="2">
    <source>
        <dbReference type="EMBL" id="EON88791.1"/>
    </source>
</evidence>
<sequence>MVLLVYVDDILIIGPSISVVDDLKLYLTSHFQIKDLRLLIYFFGIEVVQSPKGFFLCQRKYALNILQDCGFTASKPALTPMDANVKLHESTSPVLDDPKAYQRLIGCLVYLTIKRPDIRYAVSALSQFLASTTEFHLQAAHHIVRYIKRAPGQGLFYSSNTNL</sequence>
<dbReference type="PANTHER" id="PTHR11439">
    <property type="entry name" value="GAG-POL-RELATED RETROTRANSPOSON"/>
    <property type="match status" value="1"/>
</dbReference>
<reference evidence="2 3" key="1">
    <citation type="journal article" date="2013" name="Genome Announc.">
        <title>Genome Sequence of Plesiomonas shigelloides Strain 302-73 (Serotype O1).</title>
        <authorList>
            <person name="Pique N."/>
            <person name="Aquilini E."/>
            <person name="Alioto T."/>
            <person name="Minana-Galbis D."/>
            <person name="Tomas J.M."/>
        </authorList>
    </citation>
    <scope>NUCLEOTIDE SEQUENCE [LARGE SCALE GENOMIC DNA]</scope>
    <source>
        <strain evidence="2 3">302-73</strain>
    </source>
</reference>
<proteinExistence type="predicted"/>
<dbReference type="Proteomes" id="UP000014012">
    <property type="component" value="Unassembled WGS sequence"/>
</dbReference>
<keyword evidence="3" id="KW-1185">Reference proteome</keyword>